<evidence type="ECO:0000313" key="4">
    <source>
        <dbReference type="Proteomes" id="UP000610760"/>
    </source>
</evidence>
<dbReference type="RefSeq" id="WP_249294080.1">
    <property type="nucleotide sequence ID" value="NZ_JACRSV010000001.1"/>
</dbReference>
<dbReference type="PROSITE" id="PS50943">
    <property type="entry name" value="HTH_CROC1"/>
    <property type="match status" value="1"/>
</dbReference>
<feature type="domain" description="HTH cro/C1-type" evidence="2">
    <location>
        <begin position="8"/>
        <end position="39"/>
    </location>
</feature>
<dbReference type="InterPro" id="IPR010982">
    <property type="entry name" value="Lambda_DNA-bd_dom_sf"/>
</dbReference>
<dbReference type="GO" id="GO:0003677">
    <property type="term" value="F:DNA binding"/>
    <property type="evidence" value="ECO:0007669"/>
    <property type="project" value="UniProtKB-KW"/>
</dbReference>
<evidence type="ECO:0000313" key="3">
    <source>
        <dbReference type="EMBL" id="MBC8559195.1"/>
    </source>
</evidence>
<organism evidence="3 4">
    <name type="scientific">Fumia xinanensis</name>
    <dbReference type="NCBI Taxonomy" id="2763659"/>
    <lineage>
        <taxon>Bacteria</taxon>
        <taxon>Bacillati</taxon>
        <taxon>Bacillota</taxon>
        <taxon>Clostridia</taxon>
        <taxon>Eubacteriales</taxon>
        <taxon>Oscillospiraceae</taxon>
        <taxon>Fumia</taxon>
    </lineage>
</organism>
<dbReference type="AlphaFoldDB" id="A0A926E451"/>
<sequence length="43" mass="5113">MLHLSENLKRYRILKNLTQEDVAEYLRVTPQSVSKWERGVSHS</sequence>
<evidence type="ECO:0000259" key="2">
    <source>
        <dbReference type="PROSITE" id="PS50943"/>
    </source>
</evidence>
<dbReference type="Pfam" id="PF01381">
    <property type="entry name" value="HTH_3"/>
    <property type="match status" value="1"/>
</dbReference>
<evidence type="ECO:0000256" key="1">
    <source>
        <dbReference type="ARBA" id="ARBA00023125"/>
    </source>
</evidence>
<dbReference type="CDD" id="cd00093">
    <property type="entry name" value="HTH_XRE"/>
    <property type="match status" value="1"/>
</dbReference>
<gene>
    <name evidence="3" type="ORF">H8710_03830</name>
</gene>
<dbReference type="SUPFAM" id="SSF47413">
    <property type="entry name" value="lambda repressor-like DNA-binding domains"/>
    <property type="match status" value="1"/>
</dbReference>
<reference evidence="3" key="1">
    <citation type="submission" date="2020-08" db="EMBL/GenBank/DDBJ databases">
        <title>Genome public.</title>
        <authorList>
            <person name="Liu C."/>
            <person name="Sun Q."/>
        </authorList>
    </citation>
    <scope>NUCLEOTIDE SEQUENCE</scope>
    <source>
        <strain evidence="3">NSJ-33</strain>
    </source>
</reference>
<protein>
    <submittedName>
        <fullName evidence="3">Helix-turn-helix transcriptional regulator</fullName>
    </submittedName>
</protein>
<dbReference type="PANTHER" id="PTHR46558">
    <property type="entry name" value="TRACRIPTIONAL REGULATORY PROTEIN-RELATED-RELATED"/>
    <property type="match status" value="1"/>
</dbReference>
<accession>A0A926E451</accession>
<dbReference type="Gene3D" id="1.10.260.40">
    <property type="entry name" value="lambda repressor-like DNA-binding domains"/>
    <property type="match status" value="1"/>
</dbReference>
<dbReference type="Proteomes" id="UP000610760">
    <property type="component" value="Unassembled WGS sequence"/>
</dbReference>
<dbReference type="InterPro" id="IPR001387">
    <property type="entry name" value="Cro/C1-type_HTH"/>
</dbReference>
<keyword evidence="4" id="KW-1185">Reference proteome</keyword>
<proteinExistence type="predicted"/>
<name>A0A926E451_9FIRM</name>
<keyword evidence="1" id="KW-0238">DNA-binding</keyword>
<dbReference type="PANTHER" id="PTHR46558:SF4">
    <property type="entry name" value="DNA-BIDING PHAGE PROTEIN"/>
    <property type="match status" value="1"/>
</dbReference>
<dbReference type="EMBL" id="JACRSV010000001">
    <property type="protein sequence ID" value="MBC8559195.1"/>
    <property type="molecule type" value="Genomic_DNA"/>
</dbReference>
<comment type="caution">
    <text evidence="3">The sequence shown here is derived from an EMBL/GenBank/DDBJ whole genome shotgun (WGS) entry which is preliminary data.</text>
</comment>